<dbReference type="OrthoDB" id="5986799at2759"/>
<sequence>MGSPNALREYFGNDDNSNTELDDDNAYKKPSNWTPSPGRDLALDCYLNGVERAILQHTPHNTQGSNIIRLEREAIKSLKRDNGIVIFQADKGAAVVVQNKRDYLTEAYKQVNGTDENGNKIYKHVASDPMSDFVIRVKETVQEAHSKGVINSNTTEYLVMENAQPGNIYFLPKIHKPQRPPPARPICNTVKSATTNISKWIDDQLQPLVEKLPSHLKDNNDFLCKLVELNKSHTLPPETTLVTWDARTNFYFKVILPSVTYGNTNHHLFLWMAVFLENDNKTQILHDVTSSVAEILHYVTSSAAEIRHDVTSSAAEILHDVTSSATEILHDVPLSASEILHDVTSSAAEILHDVTSSAAETLNDVTSSVAETLHYVTSSAAEILHDVTSSAAETLNDVTSSAAEILHGVPSSASEILRDVTLSAAEIADVPSSAAEILHNVTFSVVEILQ</sequence>
<comment type="caution">
    <text evidence="2">The sequence shown here is derived from an EMBL/GenBank/DDBJ whole genome shotgun (WGS) entry which is preliminary data.</text>
</comment>
<dbReference type="Proteomes" id="UP000225706">
    <property type="component" value="Unassembled WGS sequence"/>
</dbReference>
<evidence type="ECO:0000256" key="1">
    <source>
        <dbReference type="SAM" id="MobiDB-lite"/>
    </source>
</evidence>
<evidence type="ECO:0000313" key="2">
    <source>
        <dbReference type="EMBL" id="PFX17658.1"/>
    </source>
</evidence>
<dbReference type="AlphaFoldDB" id="A0A2B4RMU6"/>
<reference evidence="3" key="1">
    <citation type="journal article" date="2017" name="bioRxiv">
        <title>Comparative analysis of the genomes of Stylophora pistillata and Acropora digitifera provides evidence for extensive differences between species of corals.</title>
        <authorList>
            <person name="Voolstra C.R."/>
            <person name="Li Y."/>
            <person name="Liew Y.J."/>
            <person name="Baumgarten S."/>
            <person name="Zoccola D."/>
            <person name="Flot J.-F."/>
            <person name="Tambutte S."/>
            <person name="Allemand D."/>
            <person name="Aranda M."/>
        </authorList>
    </citation>
    <scope>NUCLEOTIDE SEQUENCE [LARGE SCALE GENOMIC DNA]</scope>
</reference>
<gene>
    <name evidence="2" type="ORF">AWC38_SpisGene18012</name>
</gene>
<name>A0A2B4RMU6_STYPI</name>
<dbReference type="EMBL" id="LSMT01000458">
    <property type="protein sequence ID" value="PFX17658.1"/>
    <property type="molecule type" value="Genomic_DNA"/>
</dbReference>
<protein>
    <submittedName>
        <fullName evidence="2">Uncharacterized protein</fullName>
    </submittedName>
</protein>
<evidence type="ECO:0000313" key="3">
    <source>
        <dbReference type="Proteomes" id="UP000225706"/>
    </source>
</evidence>
<dbReference type="InterPro" id="IPR034450">
    <property type="entry name" value="ADIRF"/>
</dbReference>
<feature type="region of interest" description="Disordered" evidence="1">
    <location>
        <begin position="1"/>
        <end position="35"/>
    </location>
</feature>
<dbReference type="PANTHER" id="PTHR39227">
    <property type="entry name" value="ADIPOGENESIS REGULATORY FACTOR"/>
    <property type="match status" value="1"/>
</dbReference>
<dbReference type="GO" id="GO:0045600">
    <property type="term" value="P:positive regulation of fat cell differentiation"/>
    <property type="evidence" value="ECO:0007669"/>
    <property type="project" value="InterPro"/>
</dbReference>
<keyword evidence="3" id="KW-1185">Reference proteome</keyword>
<accession>A0A2B4RMU6</accession>
<dbReference type="PANTHER" id="PTHR39227:SF1">
    <property type="entry name" value="ADIPOGENESIS REGULATORY FACTOR"/>
    <property type="match status" value="1"/>
</dbReference>
<organism evidence="2 3">
    <name type="scientific">Stylophora pistillata</name>
    <name type="common">Smooth cauliflower coral</name>
    <dbReference type="NCBI Taxonomy" id="50429"/>
    <lineage>
        <taxon>Eukaryota</taxon>
        <taxon>Metazoa</taxon>
        <taxon>Cnidaria</taxon>
        <taxon>Anthozoa</taxon>
        <taxon>Hexacorallia</taxon>
        <taxon>Scleractinia</taxon>
        <taxon>Astrocoeniina</taxon>
        <taxon>Pocilloporidae</taxon>
        <taxon>Stylophora</taxon>
    </lineage>
</organism>
<proteinExistence type="predicted"/>
<dbReference type="Gene3D" id="1.20.120.20">
    <property type="entry name" value="Apolipoprotein"/>
    <property type="match status" value="1"/>
</dbReference>
<dbReference type="GO" id="GO:0005634">
    <property type="term" value="C:nucleus"/>
    <property type="evidence" value="ECO:0007669"/>
    <property type="project" value="InterPro"/>
</dbReference>